<protein>
    <submittedName>
        <fullName evidence="2">Uncharacterized protein</fullName>
    </submittedName>
</protein>
<reference evidence="2 3" key="1">
    <citation type="submission" date="2018-10" db="EMBL/GenBank/DDBJ databases">
        <authorList>
            <consortium name="IHU Genomes"/>
        </authorList>
    </citation>
    <scope>NUCLEOTIDE SEQUENCE [LARGE SCALE GENOMIC DNA]</scope>
    <source>
        <strain evidence="2 3">A1</strain>
    </source>
</reference>
<organism evidence="2 3">
    <name type="scientific">Yasminevirus sp. GU-2018</name>
    <dbReference type="NCBI Taxonomy" id="2420051"/>
    <lineage>
        <taxon>Viruses</taxon>
        <taxon>Varidnaviria</taxon>
        <taxon>Bamfordvirae</taxon>
        <taxon>Nucleocytoviricota</taxon>
        <taxon>Megaviricetes</taxon>
        <taxon>Imitervirales</taxon>
        <taxon>Mimiviridae</taxon>
        <taxon>Klosneuvirinae</taxon>
        <taxon>Yasminevirus</taxon>
        <taxon>Yasminevirus saudimassiliense</taxon>
    </lineage>
</organism>
<evidence type="ECO:0000256" key="1">
    <source>
        <dbReference type="SAM" id="MobiDB-lite"/>
    </source>
</evidence>
<proteinExistence type="predicted"/>
<comment type="caution">
    <text evidence="2">The sequence shown here is derived from an EMBL/GenBank/DDBJ whole genome shotgun (WGS) entry which is preliminary data.</text>
</comment>
<feature type="compositionally biased region" description="Low complexity" evidence="1">
    <location>
        <begin position="115"/>
        <end position="130"/>
    </location>
</feature>
<dbReference type="Proteomes" id="UP000594342">
    <property type="component" value="Unassembled WGS sequence"/>
</dbReference>
<dbReference type="EMBL" id="UPSH01000001">
    <property type="protein sequence ID" value="VBB17770.1"/>
    <property type="molecule type" value="Genomic_DNA"/>
</dbReference>
<feature type="compositionally biased region" description="Low complexity" evidence="1">
    <location>
        <begin position="637"/>
        <end position="671"/>
    </location>
</feature>
<gene>
    <name evidence="2" type="ORF">YASMINEVIRUS_233</name>
</gene>
<evidence type="ECO:0000313" key="2">
    <source>
        <dbReference type="EMBL" id="VBB17770.1"/>
    </source>
</evidence>
<feature type="region of interest" description="Disordered" evidence="1">
    <location>
        <begin position="628"/>
        <end position="678"/>
    </location>
</feature>
<evidence type="ECO:0000313" key="3">
    <source>
        <dbReference type="Proteomes" id="UP000594342"/>
    </source>
</evidence>
<sequence length="865" mass="95539">MNKNGYNQFKRAFRDAKESLTDARKVDGLAFPDEVPSTTIIKDSRGRTYIQVLPNNRQDGTDRAQLKAFPQYRLIDTGSEVSSTTTADRSVDRSTGTMSVQSRRIDGIPDVYVPSTGSSGSSTGTTTTASPSDELVNANLNPDVTEFLRVINDVGSRISYFMDPTNANNFLTRDIVSDKLGMDSVSSNIVKGVDELKAFFFDFGKKIAPPGVNPYHINEYQRCGTGDKKNDCCDQINITCDGRGSNIEYAKAPYNPHDLNTYMNCLETLSRTSAVRETSDTYEDFNLKVFQTALTKVKVTKFIDSSIDDLGVTRPQYYFNPMSIMLEILKIDTKLFNILYMLNLHNSSRSPITGAFYGKPRTKINENGFPVLSDVVTSTDIHNATLQMLDLLGCILHLITFIDIDSYNKIIEDHFSISSVGNVQRADGGGSTPAVPIVIDSTAQTPTQENIPTFLYGQLLSFCDATRQVVNEIPITTITGSQYNPSKVANIAYNCTYGLLAVAQLIEGTLKSRCFATVMSMLFPSGVLHSSTRNTTEWGPRFKIDRLNDLDLQSITRLAIDGIPLDMTKVIPPKSIPNYLPVDDPICINKAIFCTIITTICGISRFLWNSNSPCLRLCDLDDVGAFDPDEPYPAPDPTTSTSTTSTTAPTTTQPPTTTTTSSSTTAQPPSTRALRDLNRGIDDDVYDLDDIDSHFARSRAKRATKKTGRVNFIDSRHDGVRHDDIGRDTVIDSRELYDFDDIPETNIAVRSGARGGSNGSNRAVTTTVQYPFTDDVKPPNEVDGVPDPEDAFSIKDMIQYLQENTFASVVTANGKVFTYLQLYISAFASHDQKTFNYRVQQASARTVPSAVNRNLYSMLTRGVKF</sequence>
<keyword evidence="3" id="KW-1185">Reference proteome</keyword>
<feature type="region of interest" description="Disordered" evidence="1">
    <location>
        <begin position="80"/>
        <end position="137"/>
    </location>
</feature>
<name>A0A5K0U7H1_9VIRU</name>
<accession>A0A5K0U7H1</accession>
<feature type="compositionally biased region" description="Polar residues" evidence="1">
    <location>
        <begin position="80"/>
        <end position="102"/>
    </location>
</feature>